<feature type="domain" description="P/Homo B" evidence="13">
    <location>
        <begin position="509"/>
        <end position="623"/>
    </location>
</feature>
<evidence type="ECO:0000259" key="13">
    <source>
        <dbReference type="PROSITE" id="PS51829"/>
    </source>
</evidence>
<feature type="chain" id="PRO_5016122863" description="P/Homo B domain-containing protein" evidence="12">
    <location>
        <begin position="30"/>
        <end position="623"/>
    </location>
</feature>
<keyword evidence="6 9" id="KW-0378">Hydrolase</keyword>
<dbReference type="Pfam" id="PF00082">
    <property type="entry name" value="Peptidase_S8"/>
    <property type="match status" value="1"/>
</dbReference>
<dbReference type="InterPro" id="IPR002884">
    <property type="entry name" value="P_dom"/>
</dbReference>
<dbReference type="PANTHER" id="PTHR43806:SF11">
    <property type="entry name" value="CEREVISIN-RELATED"/>
    <property type="match status" value="1"/>
</dbReference>
<dbReference type="InterPro" id="IPR023827">
    <property type="entry name" value="Peptidase_S8_Asp-AS"/>
</dbReference>
<dbReference type="PROSITE" id="PS00136">
    <property type="entry name" value="SUBTILASE_ASP"/>
    <property type="match status" value="1"/>
</dbReference>
<dbReference type="FunFam" id="2.60.120.260:FF:000149">
    <property type="entry name" value="Leupeptin-inactivating enzyme 1"/>
    <property type="match status" value="1"/>
</dbReference>
<evidence type="ECO:0000313" key="15">
    <source>
        <dbReference type="Proteomes" id="UP000249447"/>
    </source>
</evidence>
<keyword evidence="7 9" id="KW-0720">Serine protease</keyword>
<dbReference type="GO" id="GO:0004252">
    <property type="term" value="F:serine-type endopeptidase activity"/>
    <property type="evidence" value="ECO:0007669"/>
    <property type="project" value="UniProtKB-UniRule"/>
</dbReference>
<evidence type="ECO:0000256" key="10">
    <source>
        <dbReference type="RuleBase" id="RU003355"/>
    </source>
</evidence>
<feature type="active site" description="Charge relay system" evidence="9">
    <location>
        <position position="432"/>
    </location>
</feature>
<dbReference type="GO" id="GO:0006508">
    <property type="term" value="P:proteolysis"/>
    <property type="evidence" value="ECO:0007669"/>
    <property type="project" value="UniProtKB-KW"/>
</dbReference>
<gene>
    <name evidence="14" type="ORF">C9I47_1268</name>
</gene>
<evidence type="ECO:0000256" key="6">
    <source>
        <dbReference type="ARBA" id="ARBA00022801"/>
    </source>
</evidence>
<dbReference type="PRINTS" id="PR00723">
    <property type="entry name" value="SUBTILISIN"/>
</dbReference>
<dbReference type="EMBL" id="CP029843">
    <property type="protein sequence ID" value="AWV06972.1"/>
    <property type="molecule type" value="Genomic_DNA"/>
</dbReference>
<dbReference type="RefSeq" id="WP_223250312.1">
    <property type="nucleotide sequence ID" value="NZ_CP029843.1"/>
</dbReference>
<evidence type="ECO:0000256" key="9">
    <source>
        <dbReference type="PROSITE-ProRule" id="PRU01240"/>
    </source>
</evidence>
<keyword evidence="4 9" id="KW-0645">Protease</keyword>
<dbReference type="Proteomes" id="UP000249447">
    <property type="component" value="Chromosome"/>
</dbReference>
<name>A0A2U9T605_9GAMM</name>
<feature type="region of interest" description="Disordered" evidence="11">
    <location>
        <begin position="494"/>
        <end position="518"/>
    </location>
</feature>
<protein>
    <recommendedName>
        <fullName evidence="13">P/Homo B domain-containing protein</fullName>
    </recommendedName>
</protein>
<evidence type="ECO:0000313" key="14">
    <source>
        <dbReference type="EMBL" id="AWV06972.1"/>
    </source>
</evidence>
<keyword evidence="3" id="KW-0964">Secreted</keyword>
<dbReference type="InterPro" id="IPR036852">
    <property type="entry name" value="Peptidase_S8/S53_dom_sf"/>
</dbReference>
<dbReference type="InterPro" id="IPR050131">
    <property type="entry name" value="Peptidase_S8_subtilisin-like"/>
</dbReference>
<dbReference type="SUPFAM" id="SSF49785">
    <property type="entry name" value="Galactose-binding domain-like"/>
    <property type="match status" value="1"/>
</dbReference>
<evidence type="ECO:0000256" key="12">
    <source>
        <dbReference type="SAM" id="SignalP"/>
    </source>
</evidence>
<dbReference type="PROSITE" id="PS00137">
    <property type="entry name" value="SUBTILASE_HIS"/>
    <property type="match status" value="1"/>
</dbReference>
<dbReference type="PROSITE" id="PS00138">
    <property type="entry name" value="SUBTILASE_SER"/>
    <property type="match status" value="1"/>
</dbReference>
<evidence type="ECO:0000256" key="2">
    <source>
        <dbReference type="ARBA" id="ARBA00011073"/>
    </source>
</evidence>
<keyword evidence="8" id="KW-0865">Zymogen</keyword>
<dbReference type="InterPro" id="IPR015500">
    <property type="entry name" value="Peptidase_S8_subtilisin-rel"/>
</dbReference>
<dbReference type="KEGG" id="lmb:C9I47_1268"/>
<evidence type="ECO:0000256" key="1">
    <source>
        <dbReference type="ARBA" id="ARBA00004613"/>
    </source>
</evidence>
<evidence type="ECO:0000256" key="5">
    <source>
        <dbReference type="ARBA" id="ARBA00022729"/>
    </source>
</evidence>
<dbReference type="PROSITE" id="PS51892">
    <property type="entry name" value="SUBTILASE"/>
    <property type="match status" value="1"/>
</dbReference>
<dbReference type="PROSITE" id="PS51829">
    <property type="entry name" value="P_HOMO_B"/>
    <property type="match status" value="1"/>
</dbReference>
<dbReference type="Pfam" id="PF01483">
    <property type="entry name" value="P_proprotein"/>
    <property type="match status" value="1"/>
</dbReference>
<feature type="active site" description="Charge relay system" evidence="9">
    <location>
        <position position="237"/>
    </location>
</feature>
<dbReference type="FunFam" id="3.40.50.200:FF:000022">
    <property type="entry name" value="Extracellular protease"/>
    <property type="match status" value="1"/>
</dbReference>
<dbReference type="InterPro" id="IPR022398">
    <property type="entry name" value="Peptidase_S8_His-AS"/>
</dbReference>
<keyword evidence="5 12" id="KW-0732">Signal</keyword>
<dbReference type="AlphaFoldDB" id="A0A2U9T605"/>
<keyword evidence="15" id="KW-1185">Reference proteome</keyword>
<evidence type="ECO:0000256" key="7">
    <source>
        <dbReference type="ARBA" id="ARBA00022825"/>
    </source>
</evidence>
<dbReference type="PANTHER" id="PTHR43806">
    <property type="entry name" value="PEPTIDASE S8"/>
    <property type="match status" value="1"/>
</dbReference>
<comment type="subcellular location">
    <subcellularLocation>
        <location evidence="1">Secreted</location>
    </subcellularLocation>
</comment>
<dbReference type="Gene3D" id="2.60.120.260">
    <property type="entry name" value="Galactose-binding domain-like"/>
    <property type="match status" value="1"/>
</dbReference>
<feature type="signal peptide" evidence="12">
    <location>
        <begin position="1"/>
        <end position="29"/>
    </location>
</feature>
<dbReference type="GO" id="GO:0005576">
    <property type="term" value="C:extracellular region"/>
    <property type="evidence" value="ECO:0007669"/>
    <property type="project" value="UniProtKB-SubCell"/>
</dbReference>
<dbReference type="Gene3D" id="3.40.50.200">
    <property type="entry name" value="Peptidase S8/S53 domain"/>
    <property type="match status" value="1"/>
</dbReference>
<sequence length="623" mass="63433">MNAFRVGNGRKTLLAAATAVALFAGTASAQGVTASMDDTGGYDSFIVKYRNGSAERNDSGALMRAFNQNGRGLGAIRSAKGQALAFAHGRKLATGADLVRANRKLDRVEAEALMRQIAQDPNVEYVQPNYLMRALATPNDTRYAEQWHYANSAVGARLPTAWDQSQGDGVVVAVVDSGILAHPDLDANILPGYDMITSVNGYSAFQCASIGASAGCGGSGDGDGRDADATDSSDIVHGTHVAGTVAAVTNNGSGVAGVAYRAKVVPVRVLGNDGLGDTADIADGIVWASGGNVAGLPANANPAEVINLSLGGDRPCSDTPAYQDAVNAAIARGSVVVAAAGNSNIDVSGATPASCANVISVAASDISGNRAWYSSYGASIDITAPGGETCSPNSEFLALGESPSGKCTRSHKSQGVLSTVEGNGYDFYQGTSMASPHVAGVVALMQAAAATPKTPDQVRQILADTARPISAAKCPGGCGPGLIDAAAAVAAAAGGNVPDPDPDPVDPPAGPQTYSNTGDYQIRDYTTVESPISVSGRSGNAPTDAVIAVDIRHTYRGDLRVDLVAPDGSTYLLANYSGGSADNIIGSATLNLSSETLNGTWKLRVRDRAGGDIGYINEWSLTF</sequence>
<evidence type="ECO:0000256" key="3">
    <source>
        <dbReference type="ARBA" id="ARBA00022525"/>
    </source>
</evidence>
<comment type="similarity">
    <text evidence="2 9 10">Belongs to the peptidase S8 family.</text>
</comment>
<proteinExistence type="inferred from homology"/>
<organism evidence="14 15">
    <name type="scientific">Marilutibacter maris</name>
    <dbReference type="NCBI Taxonomy" id="1605891"/>
    <lineage>
        <taxon>Bacteria</taxon>
        <taxon>Pseudomonadati</taxon>
        <taxon>Pseudomonadota</taxon>
        <taxon>Gammaproteobacteria</taxon>
        <taxon>Lysobacterales</taxon>
        <taxon>Lysobacteraceae</taxon>
        <taxon>Marilutibacter</taxon>
    </lineage>
</organism>
<dbReference type="SUPFAM" id="SSF52743">
    <property type="entry name" value="Subtilisin-like"/>
    <property type="match status" value="1"/>
</dbReference>
<accession>A0A2U9T605</accession>
<evidence type="ECO:0000256" key="11">
    <source>
        <dbReference type="SAM" id="MobiDB-lite"/>
    </source>
</evidence>
<evidence type="ECO:0000256" key="8">
    <source>
        <dbReference type="ARBA" id="ARBA00023145"/>
    </source>
</evidence>
<evidence type="ECO:0000256" key="4">
    <source>
        <dbReference type="ARBA" id="ARBA00022670"/>
    </source>
</evidence>
<dbReference type="InterPro" id="IPR000209">
    <property type="entry name" value="Peptidase_S8/S53_dom"/>
</dbReference>
<dbReference type="InterPro" id="IPR023828">
    <property type="entry name" value="Peptidase_S8_Ser-AS"/>
</dbReference>
<feature type="active site" description="Charge relay system" evidence="9">
    <location>
        <position position="176"/>
    </location>
</feature>
<reference evidence="14 15" key="1">
    <citation type="submission" date="2018-05" db="EMBL/GenBank/DDBJ databases">
        <title>The complete genome of Lysobacter maris HZ9B, a marine bacterium antagonistic against terrestrial plant pathogens.</title>
        <authorList>
            <person name="Zhang X.-Q."/>
        </authorList>
    </citation>
    <scope>NUCLEOTIDE SEQUENCE [LARGE SCALE GENOMIC DNA]</scope>
    <source>
        <strain evidence="14 15">HZ9B</strain>
    </source>
</reference>
<dbReference type="InterPro" id="IPR008979">
    <property type="entry name" value="Galactose-bd-like_sf"/>
</dbReference>